<accession>A0A060Z105</accession>
<dbReference type="STRING" id="8022.A0A060Z105"/>
<evidence type="ECO:0000256" key="4">
    <source>
        <dbReference type="ARBA" id="ARBA00023180"/>
    </source>
</evidence>
<dbReference type="EMBL" id="FR931517">
    <property type="protein sequence ID" value="CDQ97547.1"/>
    <property type="molecule type" value="Genomic_DNA"/>
</dbReference>
<evidence type="ECO:0000256" key="1">
    <source>
        <dbReference type="ARBA" id="ARBA00022729"/>
    </source>
</evidence>
<evidence type="ECO:0000256" key="2">
    <source>
        <dbReference type="ARBA" id="ARBA00022737"/>
    </source>
</evidence>
<feature type="domain" description="Laminin IV type A" evidence="5">
    <location>
        <begin position="1"/>
        <end position="66"/>
    </location>
</feature>
<evidence type="ECO:0000259" key="5">
    <source>
        <dbReference type="PROSITE" id="PS51115"/>
    </source>
</evidence>
<dbReference type="AlphaFoldDB" id="A0A060Z105"/>
<keyword evidence="4" id="KW-0325">Glycoprotein</keyword>
<keyword evidence="1" id="KW-0732">Signal</keyword>
<reference evidence="6" key="1">
    <citation type="journal article" date="2014" name="Nat. Commun.">
        <title>The rainbow trout genome provides novel insights into evolution after whole-genome duplication in vertebrates.</title>
        <authorList>
            <person name="Berthelot C."/>
            <person name="Brunet F."/>
            <person name="Chalopin D."/>
            <person name="Juanchich A."/>
            <person name="Bernard M."/>
            <person name="Noel B."/>
            <person name="Bento P."/>
            <person name="Da Silva C."/>
            <person name="Labadie K."/>
            <person name="Alberti A."/>
            <person name="Aury J.M."/>
            <person name="Louis A."/>
            <person name="Dehais P."/>
            <person name="Bardou P."/>
            <person name="Montfort J."/>
            <person name="Klopp C."/>
            <person name="Cabau C."/>
            <person name="Gaspin C."/>
            <person name="Thorgaard G.H."/>
            <person name="Boussaha M."/>
            <person name="Quillet E."/>
            <person name="Guyomard R."/>
            <person name="Galiana D."/>
            <person name="Bobe J."/>
            <person name="Volff J.N."/>
            <person name="Genet C."/>
            <person name="Wincker P."/>
            <person name="Jaillon O."/>
            <person name="Roest Crollius H."/>
            <person name="Guiguen Y."/>
        </authorList>
    </citation>
    <scope>NUCLEOTIDE SEQUENCE [LARGE SCALE GENOMIC DNA]</scope>
</reference>
<sequence length="66" mass="7413">VSSYGGKLKYTISYVAGQRGTAIEDPDIQIIGNDITLVARQPWQRGQGTRESRQFEVVFREVSVLQ</sequence>
<dbReference type="PROSITE" id="PS51115">
    <property type="entry name" value="LAMININ_IVA"/>
    <property type="match status" value="1"/>
</dbReference>
<dbReference type="InterPro" id="IPR000034">
    <property type="entry name" value="Laminin_IV"/>
</dbReference>
<keyword evidence="3" id="KW-1015">Disulfide bond</keyword>
<feature type="non-terminal residue" evidence="6">
    <location>
        <position position="1"/>
    </location>
</feature>
<keyword evidence="2" id="KW-0677">Repeat</keyword>
<name>A0A060Z105_ONCMY</name>
<dbReference type="PaxDb" id="8022-A0A060Z105"/>
<gene>
    <name evidence="6" type="ORF">GSONMT00012814001</name>
</gene>
<proteinExistence type="predicted"/>
<evidence type="ECO:0000313" key="7">
    <source>
        <dbReference type="Proteomes" id="UP000193380"/>
    </source>
</evidence>
<evidence type="ECO:0000313" key="6">
    <source>
        <dbReference type="EMBL" id="CDQ97547.1"/>
    </source>
</evidence>
<reference evidence="6" key="2">
    <citation type="submission" date="2014-03" db="EMBL/GenBank/DDBJ databases">
        <authorList>
            <person name="Genoscope - CEA"/>
        </authorList>
    </citation>
    <scope>NUCLEOTIDE SEQUENCE</scope>
</reference>
<dbReference type="Pfam" id="PF00052">
    <property type="entry name" value="Laminin_B"/>
    <property type="match status" value="1"/>
</dbReference>
<protein>
    <recommendedName>
        <fullName evidence="5">Laminin IV type A domain-containing protein</fullName>
    </recommendedName>
</protein>
<organism evidence="6 7">
    <name type="scientific">Oncorhynchus mykiss</name>
    <name type="common">Rainbow trout</name>
    <name type="synonym">Salmo gairdneri</name>
    <dbReference type="NCBI Taxonomy" id="8022"/>
    <lineage>
        <taxon>Eukaryota</taxon>
        <taxon>Metazoa</taxon>
        <taxon>Chordata</taxon>
        <taxon>Craniata</taxon>
        <taxon>Vertebrata</taxon>
        <taxon>Euteleostomi</taxon>
        <taxon>Actinopterygii</taxon>
        <taxon>Neopterygii</taxon>
        <taxon>Teleostei</taxon>
        <taxon>Protacanthopterygii</taxon>
        <taxon>Salmoniformes</taxon>
        <taxon>Salmonidae</taxon>
        <taxon>Salmoninae</taxon>
        <taxon>Oncorhynchus</taxon>
    </lineage>
</organism>
<dbReference type="Proteomes" id="UP000193380">
    <property type="component" value="Unassembled WGS sequence"/>
</dbReference>
<evidence type="ECO:0000256" key="3">
    <source>
        <dbReference type="ARBA" id="ARBA00023157"/>
    </source>
</evidence>